<keyword evidence="3" id="KW-1185">Reference proteome</keyword>
<reference evidence="2" key="1">
    <citation type="journal article" date="2020" name="Phytopathology">
        <title>Genome Sequence Resources of Colletotrichum truncatum, C. plurivorum, C. musicola, and C. sojae: Four Species Pathogenic to Soybean (Glycine max).</title>
        <authorList>
            <person name="Rogerio F."/>
            <person name="Boufleur T.R."/>
            <person name="Ciampi-Guillardi M."/>
            <person name="Sukno S.A."/>
            <person name="Thon M.R."/>
            <person name="Massola Junior N.S."/>
            <person name="Baroncelli R."/>
        </authorList>
    </citation>
    <scope>NUCLEOTIDE SEQUENCE</scope>
    <source>
        <strain evidence="2">LFN0074</strain>
    </source>
</reference>
<evidence type="ECO:0000256" key="1">
    <source>
        <dbReference type="SAM" id="MobiDB-lite"/>
    </source>
</evidence>
<evidence type="ECO:0000313" key="3">
    <source>
        <dbReference type="Proteomes" id="UP000639643"/>
    </source>
</evidence>
<dbReference type="AlphaFoldDB" id="A0A8H6NX97"/>
<accession>A0A8H6NX97</accession>
<name>A0A8H6NX97_9PEZI</name>
<sequence>MRMREKEIREILIEWGGGYSVGVEVPLPRSTGEEDETKARRALGLRTQLSFAAEMKARWEISRSSTHPKDASQGAKKPRALRKAACQDGDDVPVLLCRAAHWLCLFSSVFVFPLWATDQQGMGMGWDEDSKRDAMQLLLGPQNARTDEETGEKGASSQPSSIGAVSLQVRHSAPGTISGFLLPLENSATVTSLVEDVATLGQIIHLGDQHRERVEIADEAGRIRTQGVSQSQPLHLSSCSLDASLSPGVEPNLPSTLIVLVRPRPKPAALCLSSGLLTIRALPRSRPRRTAPPCSQQDDVVLNHPKPQPGQHAEEYHLGVGRGVTERRVQRNQSLASADAEAEGSLAPMTFNIDTKRLPMLLVLVRFWRICVFQGSRRHMCHSVVVLDVPASWGFEDPFWSNIALFRRS</sequence>
<protein>
    <submittedName>
        <fullName evidence="2">Uncharacterized protein</fullName>
    </submittedName>
</protein>
<organism evidence="2 3">
    <name type="scientific">Colletotrichum musicola</name>
    <dbReference type="NCBI Taxonomy" id="2175873"/>
    <lineage>
        <taxon>Eukaryota</taxon>
        <taxon>Fungi</taxon>
        <taxon>Dikarya</taxon>
        <taxon>Ascomycota</taxon>
        <taxon>Pezizomycotina</taxon>
        <taxon>Sordariomycetes</taxon>
        <taxon>Hypocreomycetidae</taxon>
        <taxon>Glomerellales</taxon>
        <taxon>Glomerellaceae</taxon>
        <taxon>Colletotrichum</taxon>
        <taxon>Colletotrichum orchidearum species complex</taxon>
    </lineage>
</organism>
<evidence type="ECO:0000313" key="2">
    <source>
        <dbReference type="EMBL" id="KAF6844246.1"/>
    </source>
</evidence>
<comment type="caution">
    <text evidence="2">The sequence shown here is derived from an EMBL/GenBank/DDBJ whole genome shotgun (WGS) entry which is preliminary data.</text>
</comment>
<proteinExistence type="predicted"/>
<dbReference type="EMBL" id="WIGM01000021">
    <property type="protein sequence ID" value="KAF6844246.1"/>
    <property type="molecule type" value="Genomic_DNA"/>
</dbReference>
<feature type="region of interest" description="Disordered" evidence="1">
    <location>
        <begin position="144"/>
        <end position="163"/>
    </location>
</feature>
<dbReference type="Proteomes" id="UP000639643">
    <property type="component" value="Unassembled WGS sequence"/>
</dbReference>
<gene>
    <name evidence="2" type="ORF">CMUS01_01301</name>
</gene>